<proteinExistence type="predicted"/>
<dbReference type="AlphaFoldDB" id="A0A6N0HR61"/>
<reference evidence="1 2" key="1">
    <citation type="submission" date="2020-05" db="EMBL/GenBank/DDBJ databases">
        <title>Horizontal transmission and recombination maintain forever young bacterial symbiont genomes.</title>
        <authorList>
            <person name="Russell S.L."/>
            <person name="Pepper-Tunick E."/>
            <person name="Svedberg J."/>
            <person name="Byrne A."/>
            <person name="Ruelas Castillo J."/>
            <person name="Vollmers C."/>
            <person name="Beinart R.A."/>
            <person name="Corbett-Detig R."/>
        </authorList>
    </citation>
    <scope>NUCLEOTIDE SEQUENCE [LARGE SCALE GENOMIC DNA]</scope>
    <source>
        <strain evidence="1">JDF_Ridge</strain>
    </source>
</reference>
<sequence length="26" mass="2849">MAHQFNITISQIKSVNNLHGNVVKVG</sequence>
<dbReference type="EMBL" id="CP054490">
    <property type="protein sequence ID" value="QKQ24758.1"/>
    <property type="molecule type" value="Genomic_DNA"/>
</dbReference>
<dbReference type="Proteomes" id="UP000509429">
    <property type="component" value="Chromosome"/>
</dbReference>
<evidence type="ECO:0000313" key="1">
    <source>
        <dbReference type="EMBL" id="QKQ24758.1"/>
    </source>
</evidence>
<evidence type="ECO:0008006" key="3">
    <source>
        <dbReference type="Google" id="ProtNLM"/>
    </source>
</evidence>
<gene>
    <name evidence="1" type="ORF">HUE58_00360</name>
</gene>
<keyword evidence="2" id="KW-1185">Reference proteome</keyword>
<dbReference type="KEGG" id="reo:HUE58_00360"/>
<accession>A0A6N0HR61</accession>
<protein>
    <recommendedName>
        <fullName evidence="3">LysM peptidoglycan-binding domain-containing protein</fullName>
    </recommendedName>
</protein>
<evidence type="ECO:0000313" key="2">
    <source>
        <dbReference type="Proteomes" id="UP000509429"/>
    </source>
</evidence>
<name>A0A6N0HR61_9GAMM</name>
<organism evidence="1 2">
    <name type="scientific">Candidatus Ruthia endofausta</name>
    <dbReference type="NCBI Taxonomy" id="2738852"/>
    <lineage>
        <taxon>Bacteria</taxon>
        <taxon>Pseudomonadati</taxon>
        <taxon>Pseudomonadota</taxon>
        <taxon>Gammaproteobacteria</taxon>
        <taxon>Candidatus Pseudothioglobaceae</taxon>
        <taxon>Candidatus Ruthturnera</taxon>
    </lineage>
</organism>